<evidence type="ECO:0000313" key="8">
    <source>
        <dbReference type="Proteomes" id="UP001519309"/>
    </source>
</evidence>
<dbReference type="RefSeq" id="WP_067299629.1">
    <property type="nucleotide sequence ID" value="NZ_CP016279.1"/>
</dbReference>
<dbReference type="InterPro" id="IPR001845">
    <property type="entry name" value="HTH_ArsR_DNA-bd_dom"/>
</dbReference>
<dbReference type="Pfam" id="PF19361">
    <property type="entry name" value="DUF5937"/>
    <property type="match status" value="1"/>
</dbReference>
<dbReference type="NCBIfam" id="NF033788">
    <property type="entry name" value="HTH_metalloreg"/>
    <property type="match status" value="1"/>
</dbReference>
<dbReference type="OrthoDB" id="3396564at2"/>
<dbReference type="FunFam" id="1.10.10.10:FF:000561">
    <property type="entry name" value="ArsR family transcriptional regulator"/>
    <property type="match status" value="1"/>
</dbReference>
<keyword evidence="3" id="KW-0804">Transcription</keyword>
<keyword evidence="1" id="KW-0805">Transcription regulation</keyword>
<sequence>MSVIIDITGLAADGGASGSGAAERWGRVSVVPSPLAELGMALHALSEPGHHPRLQGWATAVSTRLDPGLADRLCEADFLWRMTFSDVFAPFAGIPGGRELPGATLAEELDQLDKLTDEQFVHAALEFTCQLRYDVADPGPLDDPGLRRRSLELAAARGGAQERFTRRLLEDPPAIRAWFRQLMLDCDEAFFADTWARIQPQLAAEARHKSELLRRKGLGETLASLSGAISLDEEAALITVDKLLVGRTATGDGGLVLVPTSLGWPHVMVLHRYGWQPSITYPVSDSRPQTPSVEQLTRRMEALAHPVRMRLCRHLARAPHTTSELADAHGMSAPEISRHLAVLKKAGLITSGRRGRYVRHQLDLSAVARLGSDFIEGVLR</sequence>
<dbReference type="Pfam" id="PF12840">
    <property type="entry name" value="HTH_20"/>
    <property type="match status" value="1"/>
</dbReference>
<name>A0A1B1AQ54_9ACTN</name>
<dbReference type="GO" id="GO:0003677">
    <property type="term" value="F:DNA binding"/>
    <property type="evidence" value="ECO:0007669"/>
    <property type="project" value="UniProtKB-KW"/>
</dbReference>
<proteinExistence type="predicted"/>
<reference evidence="6 8" key="2">
    <citation type="submission" date="2021-03" db="EMBL/GenBank/DDBJ databases">
        <title>Genomic Encyclopedia of Type Strains, Phase IV (KMG-IV): sequencing the most valuable type-strain genomes for metagenomic binning, comparative biology and taxonomic classification.</title>
        <authorList>
            <person name="Goeker M."/>
        </authorList>
    </citation>
    <scope>NUCLEOTIDE SEQUENCE [LARGE SCALE GENOMIC DNA]</scope>
    <source>
        <strain evidence="6 8">DSM 40499</strain>
    </source>
</reference>
<evidence type="ECO:0000256" key="3">
    <source>
        <dbReference type="ARBA" id="ARBA00023163"/>
    </source>
</evidence>
<dbReference type="Gene3D" id="1.10.10.10">
    <property type="entry name" value="Winged helix-like DNA-binding domain superfamily/Winged helix DNA-binding domain"/>
    <property type="match status" value="1"/>
</dbReference>
<evidence type="ECO:0000313" key="7">
    <source>
        <dbReference type="Proteomes" id="UP000092659"/>
    </source>
</evidence>
<dbReference type="PROSITE" id="PS50987">
    <property type="entry name" value="HTH_ARSR_2"/>
    <property type="match status" value="1"/>
</dbReference>
<feature type="domain" description="HTH arsR-type" evidence="4">
    <location>
        <begin position="288"/>
        <end position="380"/>
    </location>
</feature>
<evidence type="ECO:0000313" key="6">
    <source>
        <dbReference type="EMBL" id="MBP2054563.1"/>
    </source>
</evidence>
<reference evidence="5 7" key="1">
    <citation type="submission" date="2016-06" db="EMBL/GenBank/DDBJ databases">
        <title>Complete genome sequence of Streptomyces griseochromogenes ATCC 14511, the Blasticidin S producer.</title>
        <authorList>
            <person name="Wu L."/>
        </authorList>
    </citation>
    <scope>NUCLEOTIDE SEQUENCE [LARGE SCALE GENOMIC DNA]</scope>
    <source>
        <strain evidence="5 7">ATCC 14511</strain>
    </source>
</reference>
<dbReference type="STRING" id="68214.AVL59_02860"/>
<dbReference type="InterPro" id="IPR011991">
    <property type="entry name" value="ArsR-like_HTH"/>
</dbReference>
<keyword evidence="8" id="KW-1185">Reference proteome</keyword>
<dbReference type="KEGG" id="sgs:AVL59_02860"/>
<dbReference type="AlphaFoldDB" id="A0A1B1AQ54"/>
<evidence type="ECO:0000256" key="2">
    <source>
        <dbReference type="ARBA" id="ARBA00023125"/>
    </source>
</evidence>
<dbReference type="PANTHER" id="PTHR33154:SF33">
    <property type="entry name" value="TRANSCRIPTIONAL REPRESSOR SDPR"/>
    <property type="match status" value="1"/>
</dbReference>
<dbReference type="PRINTS" id="PR00778">
    <property type="entry name" value="HTHARSR"/>
</dbReference>
<evidence type="ECO:0000256" key="1">
    <source>
        <dbReference type="ARBA" id="ARBA00023015"/>
    </source>
</evidence>
<dbReference type="EMBL" id="JAGGLP010000022">
    <property type="protein sequence ID" value="MBP2054563.1"/>
    <property type="molecule type" value="Genomic_DNA"/>
</dbReference>
<dbReference type="InterPro" id="IPR036390">
    <property type="entry name" value="WH_DNA-bd_sf"/>
</dbReference>
<dbReference type="SMART" id="SM00418">
    <property type="entry name" value="HTH_ARSR"/>
    <property type="match status" value="1"/>
</dbReference>
<dbReference type="Proteomes" id="UP000092659">
    <property type="component" value="Chromosome"/>
</dbReference>
<dbReference type="Proteomes" id="UP001519309">
    <property type="component" value="Unassembled WGS sequence"/>
</dbReference>
<dbReference type="SUPFAM" id="SSF46785">
    <property type="entry name" value="Winged helix' DNA-binding domain"/>
    <property type="match status" value="1"/>
</dbReference>
<dbReference type="CDD" id="cd00090">
    <property type="entry name" value="HTH_ARSR"/>
    <property type="match status" value="1"/>
</dbReference>
<organism evidence="5 7">
    <name type="scientific">Streptomyces griseochromogenes</name>
    <dbReference type="NCBI Taxonomy" id="68214"/>
    <lineage>
        <taxon>Bacteria</taxon>
        <taxon>Bacillati</taxon>
        <taxon>Actinomycetota</taxon>
        <taxon>Actinomycetes</taxon>
        <taxon>Kitasatosporales</taxon>
        <taxon>Streptomycetaceae</taxon>
        <taxon>Streptomyces</taxon>
    </lineage>
</organism>
<dbReference type="EMBL" id="CP016279">
    <property type="protein sequence ID" value="ANP48650.1"/>
    <property type="molecule type" value="Genomic_DNA"/>
</dbReference>
<dbReference type="InterPro" id="IPR036388">
    <property type="entry name" value="WH-like_DNA-bd_sf"/>
</dbReference>
<keyword evidence="2 6" id="KW-0238">DNA-binding</keyword>
<dbReference type="InterPro" id="IPR051081">
    <property type="entry name" value="HTH_MetalResp_TranReg"/>
</dbReference>
<dbReference type="PANTHER" id="PTHR33154">
    <property type="entry name" value="TRANSCRIPTIONAL REGULATOR, ARSR FAMILY"/>
    <property type="match status" value="1"/>
</dbReference>
<dbReference type="GO" id="GO:0003700">
    <property type="term" value="F:DNA-binding transcription factor activity"/>
    <property type="evidence" value="ECO:0007669"/>
    <property type="project" value="InterPro"/>
</dbReference>
<evidence type="ECO:0000313" key="5">
    <source>
        <dbReference type="EMBL" id="ANP48650.1"/>
    </source>
</evidence>
<dbReference type="InterPro" id="IPR045981">
    <property type="entry name" value="DUF5937"/>
</dbReference>
<evidence type="ECO:0000259" key="4">
    <source>
        <dbReference type="PROSITE" id="PS50987"/>
    </source>
</evidence>
<protein>
    <submittedName>
        <fullName evidence="6">DNA-binding transcriptional ArsR family regulator</fullName>
    </submittedName>
    <submittedName>
        <fullName evidence="5">Transcriptional regulator</fullName>
    </submittedName>
</protein>
<gene>
    <name evidence="5" type="ORF">AVL59_02860</name>
    <name evidence="6" type="ORF">J2Z21_007572</name>
</gene>
<accession>A0A1B1AQ54</accession>